<organism evidence="1 2">
    <name type="scientific">Desulfonema ishimotonii</name>
    <dbReference type="NCBI Taxonomy" id="45657"/>
    <lineage>
        <taxon>Bacteria</taxon>
        <taxon>Pseudomonadati</taxon>
        <taxon>Thermodesulfobacteriota</taxon>
        <taxon>Desulfobacteria</taxon>
        <taxon>Desulfobacterales</taxon>
        <taxon>Desulfococcaceae</taxon>
        <taxon>Desulfonema</taxon>
    </lineage>
</organism>
<proteinExistence type="predicted"/>
<evidence type="ECO:0000313" key="1">
    <source>
        <dbReference type="EMBL" id="GBC62611.1"/>
    </source>
</evidence>
<dbReference type="InterPro" id="IPR024453">
    <property type="entry name" value="Peptidase_C92"/>
</dbReference>
<comment type="caution">
    <text evidence="1">The sequence shown here is derived from an EMBL/GenBank/DDBJ whole genome shotgun (WGS) entry which is preliminary data.</text>
</comment>
<accession>A0A401G066</accession>
<keyword evidence="2" id="KW-1185">Reference proteome</keyword>
<gene>
    <name evidence="1" type="ORF">DENIS_3583</name>
</gene>
<dbReference type="AlphaFoldDB" id="A0A401G066"/>
<dbReference type="Gene3D" id="3.90.1720.10">
    <property type="entry name" value="endopeptidase domain like (from Nostoc punctiforme)"/>
    <property type="match status" value="1"/>
</dbReference>
<sequence length="187" mass="22000">MPYIATSVYDPKEGDIVFQSLQGYSDLIRAIEGVTHSHYSHCGVIIKEKESWFVIEALGYVKLTPLNEWTRQGRCGQFYVYRLKKQYNHIIPKFKEKLKNYLGTPYDIKYEMDSRAIYCSELIYKGFYDATGEKLGELVKLGDLDWKPYKQTIEKYENGPVPLERIMIKPRHLSEASQIEKIFEFDF</sequence>
<evidence type="ECO:0000313" key="2">
    <source>
        <dbReference type="Proteomes" id="UP000288096"/>
    </source>
</evidence>
<name>A0A401G066_9BACT</name>
<reference evidence="2" key="2">
    <citation type="submission" date="2019-01" db="EMBL/GenBank/DDBJ databases">
        <title>Genome sequence of Desulfonema ishimotonii strain Tokyo 01.</title>
        <authorList>
            <person name="Fukui M."/>
        </authorList>
    </citation>
    <scope>NUCLEOTIDE SEQUENCE [LARGE SCALE GENOMIC DNA]</scope>
    <source>
        <strain evidence="2">Tokyo 01</strain>
    </source>
</reference>
<dbReference type="SUPFAM" id="SSF54001">
    <property type="entry name" value="Cysteine proteinases"/>
    <property type="match status" value="1"/>
</dbReference>
<reference evidence="2" key="1">
    <citation type="submission" date="2017-11" db="EMBL/GenBank/DDBJ databases">
        <authorList>
            <person name="Watanabe M."/>
            <person name="Kojima H."/>
        </authorList>
    </citation>
    <scope>NUCLEOTIDE SEQUENCE [LARGE SCALE GENOMIC DNA]</scope>
    <source>
        <strain evidence="2">Tokyo 01</strain>
    </source>
</reference>
<dbReference type="InterPro" id="IPR038765">
    <property type="entry name" value="Papain-like_cys_pep_sf"/>
</dbReference>
<dbReference type="RefSeq" id="WP_166405169.1">
    <property type="nucleotide sequence ID" value="NZ_BEXT01000001.1"/>
</dbReference>
<dbReference type="Proteomes" id="UP000288096">
    <property type="component" value="Unassembled WGS sequence"/>
</dbReference>
<dbReference type="EMBL" id="BEXT01000001">
    <property type="protein sequence ID" value="GBC62611.1"/>
    <property type="molecule type" value="Genomic_DNA"/>
</dbReference>
<protein>
    <submittedName>
        <fullName evidence="1">Peptidoglycan peptidase</fullName>
    </submittedName>
</protein>
<dbReference type="Pfam" id="PF05708">
    <property type="entry name" value="Peptidase_C92"/>
    <property type="match status" value="1"/>
</dbReference>